<organism evidence="6 7">
    <name type="scientific">Shewanella surugensis</name>
    <dbReference type="NCBI Taxonomy" id="212020"/>
    <lineage>
        <taxon>Bacteria</taxon>
        <taxon>Pseudomonadati</taxon>
        <taxon>Pseudomonadota</taxon>
        <taxon>Gammaproteobacteria</taxon>
        <taxon>Alteromonadales</taxon>
        <taxon>Shewanellaceae</taxon>
        <taxon>Shewanella</taxon>
    </lineage>
</organism>
<feature type="transmembrane region" description="Helical" evidence="4">
    <location>
        <begin position="280"/>
        <end position="297"/>
    </location>
</feature>
<keyword evidence="2" id="KW-0223">Dioxygenase</keyword>
<dbReference type="InterPro" id="IPR007803">
    <property type="entry name" value="Asp/Arg/Pro-Hydrxlase"/>
</dbReference>
<evidence type="ECO:0000313" key="7">
    <source>
        <dbReference type="Proteomes" id="UP001203423"/>
    </source>
</evidence>
<evidence type="ECO:0000256" key="3">
    <source>
        <dbReference type="ARBA" id="ARBA00023002"/>
    </source>
</evidence>
<dbReference type="Proteomes" id="UP001203423">
    <property type="component" value="Unassembled WGS sequence"/>
</dbReference>
<protein>
    <submittedName>
        <fullName evidence="6">Aspartyl/asparaginyl beta-hydroxylase domain-containing protein</fullName>
    </submittedName>
</protein>
<dbReference type="RefSeq" id="WP_248940070.1">
    <property type="nucleotide sequence ID" value="NZ_JAKIKS010000031.1"/>
</dbReference>
<name>A0ABT0LB46_9GAMM</name>
<evidence type="ECO:0000313" key="6">
    <source>
        <dbReference type="EMBL" id="MCL1124794.1"/>
    </source>
</evidence>
<feature type="domain" description="Aspartyl/asparaginy/proline hydroxylase" evidence="5">
    <location>
        <begin position="69"/>
        <end position="222"/>
    </location>
</feature>
<evidence type="ECO:0000256" key="4">
    <source>
        <dbReference type="SAM" id="Phobius"/>
    </source>
</evidence>
<evidence type="ECO:0000256" key="1">
    <source>
        <dbReference type="ARBA" id="ARBA00007730"/>
    </source>
</evidence>
<keyword evidence="4" id="KW-0812">Transmembrane</keyword>
<comment type="similarity">
    <text evidence="1">Belongs to the aspartyl/asparaginyl beta-hydroxylase family.</text>
</comment>
<dbReference type="InterPro" id="IPR051821">
    <property type="entry name" value="Asp/Asn_beta-hydroxylase"/>
</dbReference>
<dbReference type="EMBL" id="JAKIKS010000031">
    <property type="protein sequence ID" value="MCL1124794.1"/>
    <property type="molecule type" value="Genomic_DNA"/>
</dbReference>
<keyword evidence="4" id="KW-0472">Membrane</keyword>
<keyword evidence="4" id="KW-1133">Transmembrane helix</keyword>
<dbReference type="Gene3D" id="2.60.120.330">
    <property type="entry name" value="B-lactam Antibiotic, Isopenicillin N Synthase, Chain"/>
    <property type="match status" value="1"/>
</dbReference>
<dbReference type="PANTHER" id="PTHR46332">
    <property type="entry name" value="ASPARTATE BETA-HYDROXYLASE DOMAIN-CONTAINING PROTEIN 2"/>
    <property type="match status" value="1"/>
</dbReference>
<keyword evidence="3" id="KW-0560">Oxidoreductase</keyword>
<evidence type="ECO:0000256" key="2">
    <source>
        <dbReference type="ARBA" id="ARBA00022964"/>
    </source>
</evidence>
<dbReference type="Pfam" id="PF05118">
    <property type="entry name" value="Asp_Arg_Hydrox"/>
    <property type="match status" value="1"/>
</dbReference>
<accession>A0ABT0LB46</accession>
<gene>
    <name evidence="6" type="ORF">L2764_10000</name>
</gene>
<comment type="caution">
    <text evidence="6">The sequence shown here is derived from an EMBL/GenBank/DDBJ whole genome shotgun (WGS) entry which is preliminary data.</text>
</comment>
<proteinExistence type="inferred from homology"/>
<keyword evidence="7" id="KW-1185">Reference proteome</keyword>
<dbReference type="PANTHER" id="PTHR46332:SF5">
    <property type="entry name" value="ASPARTATE BETA-HYDROXYLASE DOMAIN CONTAINING 2"/>
    <property type="match status" value="1"/>
</dbReference>
<reference evidence="6 7" key="1">
    <citation type="submission" date="2022-01" db="EMBL/GenBank/DDBJ databases">
        <title>Whole genome-based taxonomy of the Shewanellaceae.</title>
        <authorList>
            <person name="Martin-Rodriguez A.J."/>
        </authorList>
    </citation>
    <scope>NUCLEOTIDE SEQUENCE [LARGE SCALE GENOMIC DNA]</scope>
    <source>
        <strain evidence="6 7">DSM 17177</strain>
    </source>
</reference>
<sequence length="298" mass="34832">MKIIFILYFFISASYICRRGKLKHKFTRQLTDHSTFMAFINFPLYIFSKIKTTPYLETHSVDNLNKLKDNWEIIRQEALALEQDGLISTSDKLDDAAFNSFFRKGWSRFYISWYGAEIPSAMIRSPQTTLLVQSIPNIKAAMFARLKAGSRLGLHRDPYAGSLRYHLGLITPNDDKCYINVDGEPYHWRDGEDVLFDETYLHEAINNTNCDRIILLCDIERPLKFRVIRLYNKFISYVLLKSAAAPNEIGDKTGGINKAFKYIYQIRIVGKKLRKFNKPLYYFIKYCIFLGLITLLFF</sequence>
<dbReference type="InterPro" id="IPR027443">
    <property type="entry name" value="IPNS-like_sf"/>
</dbReference>
<dbReference type="SUPFAM" id="SSF51197">
    <property type="entry name" value="Clavaminate synthase-like"/>
    <property type="match status" value="1"/>
</dbReference>
<evidence type="ECO:0000259" key="5">
    <source>
        <dbReference type="Pfam" id="PF05118"/>
    </source>
</evidence>